<evidence type="ECO:0000256" key="2">
    <source>
        <dbReference type="ARBA" id="ARBA00022692"/>
    </source>
</evidence>
<feature type="compositionally biased region" description="Low complexity" evidence="5">
    <location>
        <begin position="18"/>
        <end position="27"/>
    </location>
</feature>
<keyword evidence="2 6" id="KW-0812">Transmembrane</keyword>
<comment type="caution">
    <text evidence="7">The sequence shown here is derived from an EMBL/GenBank/DDBJ whole genome shotgun (WGS) entry which is preliminary data.</text>
</comment>
<feature type="compositionally biased region" description="Low complexity" evidence="5">
    <location>
        <begin position="1"/>
        <end position="11"/>
    </location>
</feature>
<proteinExistence type="predicted"/>
<dbReference type="Proteomes" id="UP001152795">
    <property type="component" value="Unassembled WGS sequence"/>
</dbReference>
<feature type="region of interest" description="Disordered" evidence="5">
    <location>
        <begin position="195"/>
        <end position="240"/>
    </location>
</feature>
<organism evidence="7 8">
    <name type="scientific">Paramuricea clavata</name>
    <name type="common">Red gorgonian</name>
    <name type="synonym">Violescent sea-whip</name>
    <dbReference type="NCBI Taxonomy" id="317549"/>
    <lineage>
        <taxon>Eukaryota</taxon>
        <taxon>Metazoa</taxon>
        <taxon>Cnidaria</taxon>
        <taxon>Anthozoa</taxon>
        <taxon>Octocorallia</taxon>
        <taxon>Malacalcyonacea</taxon>
        <taxon>Plexauridae</taxon>
        <taxon>Paramuricea</taxon>
    </lineage>
</organism>
<keyword evidence="3 6" id="KW-1133">Transmembrane helix</keyword>
<feature type="region of interest" description="Disordered" evidence="5">
    <location>
        <begin position="89"/>
        <end position="151"/>
    </location>
</feature>
<dbReference type="OrthoDB" id="6014829at2759"/>
<gene>
    <name evidence="7" type="ORF">PACLA_8A010051</name>
</gene>
<reference evidence="7" key="1">
    <citation type="submission" date="2020-04" db="EMBL/GenBank/DDBJ databases">
        <authorList>
            <person name="Alioto T."/>
            <person name="Alioto T."/>
            <person name="Gomez Garrido J."/>
        </authorList>
    </citation>
    <scope>NUCLEOTIDE SEQUENCE</scope>
    <source>
        <strain evidence="7">A484AB</strain>
    </source>
</reference>
<accession>A0A7D9KDJ4</accession>
<evidence type="ECO:0000256" key="4">
    <source>
        <dbReference type="ARBA" id="ARBA00023136"/>
    </source>
</evidence>
<protein>
    <submittedName>
        <fullName evidence="7">Uncharacterized protein</fullName>
    </submittedName>
</protein>
<feature type="region of interest" description="Disordered" evidence="5">
    <location>
        <begin position="1"/>
        <end position="53"/>
    </location>
</feature>
<dbReference type="EMBL" id="CACRXK020033972">
    <property type="protein sequence ID" value="CAB4044103.1"/>
    <property type="molecule type" value="Genomic_DNA"/>
</dbReference>
<evidence type="ECO:0000256" key="6">
    <source>
        <dbReference type="SAM" id="Phobius"/>
    </source>
</evidence>
<dbReference type="GO" id="GO:0071944">
    <property type="term" value="C:cell periphery"/>
    <property type="evidence" value="ECO:0007669"/>
    <property type="project" value="UniProtKB-ARBA"/>
</dbReference>
<name>A0A7D9KDJ4_PARCT</name>
<feature type="compositionally biased region" description="Polar residues" evidence="5">
    <location>
        <begin position="103"/>
        <end position="123"/>
    </location>
</feature>
<evidence type="ECO:0000313" key="8">
    <source>
        <dbReference type="Proteomes" id="UP001152795"/>
    </source>
</evidence>
<feature type="transmembrane region" description="Helical" evidence="6">
    <location>
        <begin position="56"/>
        <end position="80"/>
    </location>
</feature>
<keyword evidence="8" id="KW-1185">Reference proteome</keyword>
<evidence type="ECO:0000256" key="3">
    <source>
        <dbReference type="ARBA" id="ARBA00022989"/>
    </source>
</evidence>
<evidence type="ECO:0000256" key="5">
    <source>
        <dbReference type="SAM" id="MobiDB-lite"/>
    </source>
</evidence>
<dbReference type="PANTHER" id="PTHR15549">
    <property type="entry name" value="PAIRED IMMUNOGLOBULIN-LIKE TYPE 2 RECEPTOR"/>
    <property type="match status" value="1"/>
</dbReference>
<evidence type="ECO:0000256" key="1">
    <source>
        <dbReference type="ARBA" id="ARBA00004167"/>
    </source>
</evidence>
<dbReference type="AlphaFoldDB" id="A0A7D9KDJ4"/>
<dbReference type="GO" id="GO:0016020">
    <property type="term" value="C:membrane"/>
    <property type="evidence" value="ECO:0007669"/>
    <property type="project" value="UniProtKB-SubCell"/>
</dbReference>
<evidence type="ECO:0000313" key="7">
    <source>
        <dbReference type="EMBL" id="CAB4044103.1"/>
    </source>
</evidence>
<dbReference type="InterPro" id="IPR051694">
    <property type="entry name" value="Immunoregulatory_rcpt-like"/>
</dbReference>
<dbReference type="PANTHER" id="PTHR15549:SF26">
    <property type="entry name" value="AXIAL BUDDING PATTERN PROTEIN 2-RELATED"/>
    <property type="match status" value="1"/>
</dbReference>
<keyword evidence="4 6" id="KW-0472">Membrane</keyword>
<feature type="compositionally biased region" description="Low complexity" evidence="5">
    <location>
        <begin position="44"/>
        <end position="53"/>
    </location>
</feature>
<feature type="compositionally biased region" description="Polar residues" evidence="5">
    <location>
        <begin position="195"/>
        <end position="208"/>
    </location>
</feature>
<comment type="subcellular location">
    <subcellularLocation>
        <location evidence="1">Membrane</location>
        <topology evidence="1">Single-pass membrane protein</topology>
    </subcellularLocation>
</comment>
<sequence>MAQVSSPETAPTKPPTPATSATSATSSHGNLDPSHLRSTKLPTSSKEQQEGGSSSVVGIVVGLLAAILVLCGIILGYFCYKRRKSRLDKTSSNVEINGKGKSSGDTMNPIYSSADNKNPSLSNDGGIYQEPDGNANAASQECDLYEPGGDHEYDYAKVEQKSKPAPPSEELEYDYAKTDDIKSAVQRAPVRGNAYQDTVIKNKNTATDANEDKETGNDAGPLYQTLEDETAPVYQTLESE</sequence>